<keyword evidence="7" id="KW-0472">Membrane</keyword>
<feature type="chain" id="PRO_5045471625" description="Parvulin-like PPIase" evidence="15">
    <location>
        <begin position="33"/>
        <end position="647"/>
    </location>
</feature>
<evidence type="ECO:0000256" key="10">
    <source>
        <dbReference type="ARBA" id="ARBA00031484"/>
    </source>
</evidence>
<keyword evidence="5" id="KW-0812">Transmembrane</keyword>
<feature type="domain" description="PpiC" evidence="16">
    <location>
        <begin position="232"/>
        <end position="360"/>
    </location>
</feature>
<keyword evidence="18" id="KW-1185">Reference proteome</keyword>
<dbReference type="Proteomes" id="UP001500713">
    <property type="component" value="Unassembled WGS sequence"/>
</dbReference>
<keyword evidence="14" id="KW-0413">Isomerase</keyword>
<dbReference type="PANTHER" id="PTHR47529">
    <property type="entry name" value="PEPTIDYL-PROLYL CIS-TRANS ISOMERASE D"/>
    <property type="match status" value="1"/>
</dbReference>
<dbReference type="SUPFAM" id="SSF54534">
    <property type="entry name" value="FKBP-like"/>
    <property type="match status" value="1"/>
</dbReference>
<comment type="caution">
    <text evidence="17">The sequence shown here is derived from an EMBL/GenBank/DDBJ whole genome shotgun (WGS) entry which is preliminary data.</text>
</comment>
<dbReference type="RefSeq" id="WP_229954089.1">
    <property type="nucleotide sequence ID" value="NZ_BAAAEM010000002.1"/>
</dbReference>
<evidence type="ECO:0000256" key="6">
    <source>
        <dbReference type="ARBA" id="ARBA00022989"/>
    </source>
</evidence>
<evidence type="ECO:0000256" key="7">
    <source>
        <dbReference type="ARBA" id="ARBA00023136"/>
    </source>
</evidence>
<feature type="signal peptide" evidence="15">
    <location>
        <begin position="1"/>
        <end position="32"/>
    </location>
</feature>
<dbReference type="SUPFAM" id="SSF109998">
    <property type="entry name" value="Triger factor/SurA peptide-binding domain-like"/>
    <property type="match status" value="1"/>
</dbReference>
<evidence type="ECO:0000256" key="13">
    <source>
        <dbReference type="ARBA" id="ARBA00042775"/>
    </source>
</evidence>
<evidence type="ECO:0000256" key="15">
    <source>
        <dbReference type="SAM" id="SignalP"/>
    </source>
</evidence>
<comment type="similarity">
    <text evidence="11">Belongs to the PpiD chaperone family.</text>
</comment>
<dbReference type="PROSITE" id="PS50198">
    <property type="entry name" value="PPIC_PPIASE_2"/>
    <property type="match status" value="1"/>
</dbReference>
<dbReference type="InterPro" id="IPR052029">
    <property type="entry name" value="PpiD_chaperone"/>
</dbReference>
<keyword evidence="14" id="KW-0697">Rotamase</keyword>
<dbReference type="PANTHER" id="PTHR47529:SF1">
    <property type="entry name" value="PERIPLASMIC CHAPERONE PPID"/>
    <property type="match status" value="1"/>
</dbReference>
<evidence type="ECO:0000256" key="9">
    <source>
        <dbReference type="ARBA" id="ARBA00030642"/>
    </source>
</evidence>
<reference evidence="18" key="1">
    <citation type="journal article" date="2019" name="Int. J. Syst. Evol. Microbiol.">
        <title>The Global Catalogue of Microorganisms (GCM) 10K type strain sequencing project: providing services to taxonomists for standard genome sequencing and annotation.</title>
        <authorList>
            <consortium name="The Broad Institute Genomics Platform"/>
            <consortium name="The Broad Institute Genome Sequencing Center for Infectious Disease"/>
            <person name="Wu L."/>
            <person name="Ma J."/>
        </authorList>
    </citation>
    <scope>NUCLEOTIDE SEQUENCE [LARGE SCALE GENOMIC DNA]</scope>
    <source>
        <strain evidence="18">JCM 14162</strain>
    </source>
</reference>
<dbReference type="InterPro" id="IPR000297">
    <property type="entry name" value="PPIase_PpiC"/>
</dbReference>
<accession>A0ABP3JXF5</accession>
<evidence type="ECO:0000313" key="18">
    <source>
        <dbReference type="Proteomes" id="UP001500713"/>
    </source>
</evidence>
<dbReference type="Gene3D" id="1.10.4030.10">
    <property type="entry name" value="Porin chaperone SurA, peptide-binding domain"/>
    <property type="match status" value="1"/>
</dbReference>
<keyword evidence="8" id="KW-0143">Chaperone</keyword>
<keyword evidence="4" id="KW-0997">Cell inner membrane</keyword>
<evidence type="ECO:0000256" key="14">
    <source>
        <dbReference type="PROSITE-ProRule" id="PRU00278"/>
    </source>
</evidence>
<protein>
    <recommendedName>
        <fullName evidence="2">Parvulin-like PPIase</fullName>
    </recommendedName>
    <alternativeName>
        <fullName evidence="9">Peptidyl-prolyl cis-trans isomerase plp</fullName>
    </alternativeName>
    <alternativeName>
        <fullName evidence="12">Periplasmic chaperone PpiD</fullName>
    </alternativeName>
    <alternativeName>
        <fullName evidence="13">Periplasmic folding chaperone</fullName>
    </alternativeName>
    <alternativeName>
        <fullName evidence="10">Rotamase plp</fullName>
    </alternativeName>
</protein>
<dbReference type="InterPro" id="IPR046357">
    <property type="entry name" value="PPIase_dom_sf"/>
</dbReference>
<evidence type="ECO:0000259" key="16">
    <source>
        <dbReference type="PROSITE" id="PS50198"/>
    </source>
</evidence>
<evidence type="ECO:0000256" key="3">
    <source>
        <dbReference type="ARBA" id="ARBA00022475"/>
    </source>
</evidence>
<keyword evidence="3" id="KW-1003">Cell membrane</keyword>
<keyword evidence="6" id="KW-1133">Transmembrane helix</keyword>
<evidence type="ECO:0000256" key="1">
    <source>
        <dbReference type="ARBA" id="ARBA00004382"/>
    </source>
</evidence>
<evidence type="ECO:0000256" key="4">
    <source>
        <dbReference type="ARBA" id="ARBA00022519"/>
    </source>
</evidence>
<evidence type="ECO:0000256" key="2">
    <source>
        <dbReference type="ARBA" id="ARBA00018370"/>
    </source>
</evidence>
<evidence type="ECO:0000313" key="17">
    <source>
        <dbReference type="EMBL" id="GAA0466231.1"/>
    </source>
</evidence>
<gene>
    <name evidence="17" type="ORF">GCM10009096_03630</name>
</gene>
<evidence type="ECO:0000256" key="12">
    <source>
        <dbReference type="ARBA" id="ARBA00040743"/>
    </source>
</evidence>
<comment type="subcellular location">
    <subcellularLocation>
        <location evidence="1">Cell inner membrane</location>
        <topology evidence="1">Single-pass type II membrane protein</topology>
        <orientation evidence="1">Periplasmic side</orientation>
    </subcellularLocation>
</comment>
<evidence type="ECO:0000256" key="5">
    <source>
        <dbReference type="ARBA" id="ARBA00022692"/>
    </source>
</evidence>
<sequence>MITFFRNIFASKIGLFLTMCFVALIAIAFASADVTGSGAFGGVTGSGTAAQVGDSKLSTSELSQSVNNAFRAEQRENTGLDLRTYIEGGGFDGILDRLINSFSIAAFGNKYGMTAGKRLVDGEIASIPSFQGADGQFSEENFRRALQQQGIKEQQLRDDFTRNLLADQLLPVAGFGAAVPQNLVTPYASLLLEARQGQIAIVPSAAFIENTTPADTALAAFYSKNASRYTIPERRTISYALFSKERFNDKVQPTEQEIQGQFNLDKAKYAASETRNIDQVILPTQAAAQALADKISGGDSIAAAAQSVGLSVAEVGSVNKSALAGTASQAVADAVFSASSGGVSAPAQSALGWHIAKINEVTKVPAQTLDQVRATIVAELTREKIDEAMATLTVSMEDEFAGGSSFEDVANAEELKIESTPALLANGQNPEDQNYRPIPEMQRILPVAFSLEEDSDPQVVEIIPGQQYAILDVTNITEAAPPPLNKIKPIVTRDYLLDEGSKKAKTIADQIAKEVGSGTALSKAVANAKVSLPNIENVNSTRADLARQSQQGQVPPPLTLMFSMAENTAKTLKAPQDQGWFVVNLNKINRGDASERTDLLNATRGQFKQVFGNEYTEQFINAMKQDVGVERNEDALAALKNQLTGRN</sequence>
<name>A0ABP3JXF5_9SPHN</name>
<keyword evidence="15" id="KW-0732">Signal</keyword>
<proteinExistence type="inferred from homology"/>
<evidence type="ECO:0000256" key="8">
    <source>
        <dbReference type="ARBA" id="ARBA00023186"/>
    </source>
</evidence>
<dbReference type="InterPro" id="IPR027304">
    <property type="entry name" value="Trigger_fact/SurA_dom_sf"/>
</dbReference>
<evidence type="ECO:0000256" key="11">
    <source>
        <dbReference type="ARBA" id="ARBA00038408"/>
    </source>
</evidence>
<dbReference type="Pfam" id="PF13624">
    <property type="entry name" value="SurA_N_3"/>
    <property type="match status" value="1"/>
</dbReference>
<dbReference type="EMBL" id="BAAAEM010000002">
    <property type="protein sequence ID" value="GAA0466231.1"/>
    <property type="molecule type" value="Genomic_DNA"/>
</dbReference>
<organism evidence="17 18">
    <name type="scientific">Parasphingorhabdus litoris</name>
    <dbReference type="NCBI Taxonomy" id="394733"/>
    <lineage>
        <taxon>Bacteria</taxon>
        <taxon>Pseudomonadati</taxon>
        <taxon>Pseudomonadota</taxon>
        <taxon>Alphaproteobacteria</taxon>
        <taxon>Sphingomonadales</taxon>
        <taxon>Sphingomonadaceae</taxon>
        <taxon>Parasphingorhabdus</taxon>
    </lineage>
</organism>
<dbReference type="Pfam" id="PF13145">
    <property type="entry name" value="Rotamase_2"/>
    <property type="match status" value="1"/>
</dbReference>
<dbReference type="Gene3D" id="3.10.50.40">
    <property type="match status" value="1"/>
</dbReference>